<dbReference type="InterPro" id="IPR042197">
    <property type="entry name" value="Apaf_helical"/>
</dbReference>
<dbReference type="InterPro" id="IPR057135">
    <property type="entry name" value="At4g27190-like_LRR"/>
</dbReference>
<keyword evidence="5" id="KW-0067">ATP-binding</keyword>
<sequence>MAVVSQTPSTWKIQGEIADKLGFKFDVESDSGRAGRLCEKIKKVKKILVILDDLWTGLDLEAIGIPYHSAHKGCKILLTSRDQDLCTKMNAQRIFAIKVLSSIDSWALFKKTAGNIVESRDVHPIATKVAEECAGLPIAIVTVAAALKGKGCQVWSDALHQLRNSEPKTIKGMHGDVYSRLELSYNYLESEELRYFFLLCCLFPEDRDIPIESLVRYGMGLRLFGNINNIIDARGRVESLVDNLKACCLLLHGKIRESVRMHDVVRDFAIAVASSVGHVFLVRAGSRLTAWPKDEALNRYTAISLLDNIIQEFPEGSDCLKLEILLLRNDRSLVHFSGAFFEGMKNLRVLDMSAMSIPSMPPSVECLKKLRTLFLNGCKLPDISMIGGLKELEILSFVGSEVKELPKEMGHLTSLKLLDLTDCHKLKVIPVGVIASLTRLECLYMGNSFKDWGVDVQDMGISNANLAELKHLSYLRAIEVHTPNVEFYPKDLLSGNQLMKYKIGIGEECAFHQSEENTVNVNLARCGSISVEGCGLFTLVKRAQIVIIRNVKVFGYVSYDSIDNEFPNLKSLYVESCSGIEYLVNTEKWMPRSVLPIVERINLSSMQDLRQICHGHLPSRSFCELRELKLSNLPNTVNLWEDPASHACLANLMDVKVYACHKMKYLFCKYTAGDLGQLQHLSLRSCDNMEVILASKAEGPTAQENEIVFPKLISLTITDLPNLMSLSHKTNSFISDSSLHVQAHEPLFNRKVVFPVLESLHLEGLDNMKETWHRQLLPAESFYCLRTLSIVRCQNIINVEGAAAQVHEIVLPKLESLTLANLPNLMSFFPRTNSSAPSSSLHGVSHEPLFNGKVIFSALESLHLRGLDNVEEIWHQNLLCVESFNRLRNLSICNCKNLITIFPSNPGELLQNLVDFSVSDCNSVEEICEGHEATSVALPRIMNFQLGGLPRLKAIWWNKVCNEFLSFQNLRNMTIEGCKCREYLFSFSALKDLIQLQNLNLRGCDMMKAIIATERDKEGEAIQTIVFPQLRTLELAHLPELTCFYQGKCSLEFQSLEELRIKMCPKMQTFATSGTERPKPATEEGLEGQTIQEANASITIQPFFNEKVVLPTLMKLDLRRLDNLKEIWQNEIVGESFGQLCHLHATECKNLLTVVPSKVLLRLHKLEVLFVEECVSVEEVLKQGEDSGDKFVFPRLSNLTLVDLPNLRSFYWGHHTLEWPSLKYVWLEGCPNMQTFSPGILITPELDNSAFSWLKRFWEGDLNSAIQHLFEEGRHKFERPRS</sequence>
<evidence type="ECO:0000256" key="2">
    <source>
        <dbReference type="ARBA" id="ARBA00022614"/>
    </source>
</evidence>
<dbReference type="Gene3D" id="3.80.10.10">
    <property type="entry name" value="Ribonuclease Inhibitor"/>
    <property type="match status" value="4"/>
</dbReference>
<dbReference type="Proteomes" id="UP001642360">
    <property type="component" value="Unassembled WGS sequence"/>
</dbReference>
<feature type="domain" description="Disease resistance protein At4g27190-like leucine-rich repeats" evidence="7">
    <location>
        <begin position="860"/>
        <end position="1005"/>
    </location>
</feature>
<proteinExistence type="inferred from homology"/>
<protein>
    <recommendedName>
        <fullName evidence="10">NB-ARC domain-containing protein</fullName>
    </recommendedName>
</protein>
<dbReference type="InterPro" id="IPR032675">
    <property type="entry name" value="LRR_dom_sf"/>
</dbReference>
<feature type="domain" description="Disease resistance protein At4g27190-like leucine-rich repeats" evidence="7">
    <location>
        <begin position="563"/>
        <end position="687"/>
    </location>
</feature>
<dbReference type="EMBL" id="CAUOFW020000840">
    <property type="protein sequence ID" value="CAK9137882.1"/>
    <property type="molecule type" value="Genomic_DNA"/>
</dbReference>
<evidence type="ECO:0000256" key="3">
    <source>
        <dbReference type="ARBA" id="ARBA00022737"/>
    </source>
</evidence>
<feature type="domain" description="Disease resistance protein At4g27190-like leucine-rich repeats" evidence="7">
    <location>
        <begin position="1115"/>
        <end position="1235"/>
    </location>
</feature>
<evidence type="ECO:0000313" key="8">
    <source>
        <dbReference type="EMBL" id="CAK9137882.1"/>
    </source>
</evidence>
<dbReference type="InterPro" id="IPR001611">
    <property type="entry name" value="Leu-rich_rpt"/>
</dbReference>
<dbReference type="SUPFAM" id="SSF52540">
    <property type="entry name" value="P-loop containing nucleoside triphosphate hydrolases"/>
    <property type="match status" value="1"/>
</dbReference>
<accession>A0ABC8R1M1</accession>
<dbReference type="Gene3D" id="1.10.8.430">
    <property type="entry name" value="Helical domain of apoptotic protease-activating factors"/>
    <property type="match status" value="1"/>
</dbReference>
<dbReference type="PRINTS" id="PR00364">
    <property type="entry name" value="DISEASERSIST"/>
</dbReference>
<keyword evidence="4" id="KW-0611">Plant defense</keyword>
<dbReference type="InterPro" id="IPR002182">
    <property type="entry name" value="NB-ARC"/>
</dbReference>
<name>A0ABC8R1M1_9AQUA</name>
<evidence type="ECO:0000256" key="5">
    <source>
        <dbReference type="ARBA" id="ARBA00022840"/>
    </source>
</evidence>
<dbReference type="Gene3D" id="1.10.10.10">
    <property type="entry name" value="Winged helix-like DNA-binding domain superfamily/Winged helix DNA-binding domain"/>
    <property type="match status" value="1"/>
</dbReference>
<dbReference type="Pfam" id="PF00931">
    <property type="entry name" value="NB-ARC"/>
    <property type="match status" value="1"/>
</dbReference>
<dbReference type="SUPFAM" id="SSF52047">
    <property type="entry name" value="RNI-like"/>
    <property type="match status" value="1"/>
</dbReference>
<dbReference type="InterPro" id="IPR036388">
    <property type="entry name" value="WH-like_DNA-bd_sf"/>
</dbReference>
<keyword evidence="5" id="KW-0547">Nucleotide-binding</keyword>
<gene>
    <name evidence="8" type="ORF">ILEXP_LOCUS4930</name>
</gene>
<comment type="similarity">
    <text evidence="1">Belongs to the disease resistance NB-LRR family.</text>
</comment>
<feature type="domain" description="NB-ARC" evidence="6">
    <location>
        <begin position="3"/>
        <end position="114"/>
    </location>
</feature>
<keyword evidence="2" id="KW-0433">Leucine-rich repeat</keyword>
<organism evidence="8 9">
    <name type="scientific">Ilex paraguariensis</name>
    <name type="common">yerba mate</name>
    <dbReference type="NCBI Taxonomy" id="185542"/>
    <lineage>
        <taxon>Eukaryota</taxon>
        <taxon>Viridiplantae</taxon>
        <taxon>Streptophyta</taxon>
        <taxon>Embryophyta</taxon>
        <taxon>Tracheophyta</taxon>
        <taxon>Spermatophyta</taxon>
        <taxon>Magnoliopsida</taxon>
        <taxon>eudicotyledons</taxon>
        <taxon>Gunneridae</taxon>
        <taxon>Pentapetalae</taxon>
        <taxon>asterids</taxon>
        <taxon>campanulids</taxon>
        <taxon>Aquifoliales</taxon>
        <taxon>Aquifoliaceae</taxon>
        <taxon>Ilex</taxon>
    </lineage>
</organism>
<dbReference type="Pfam" id="PF13855">
    <property type="entry name" value="LRR_8"/>
    <property type="match status" value="1"/>
</dbReference>
<keyword evidence="9" id="KW-1185">Reference proteome</keyword>
<evidence type="ECO:0000256" key="1">
    <source>
        <dbReference type="ARBA" id="ARBA00008894"/>
    </source>
</evidence>
<dbReference type="GO" id="GO:0005524">
    <property type="term" value="F:ATP binding"/>
    <property type="evidence" value="ECO:0007669"/>
    <property type="project" value="UniProtKB-KW"/>
</dbReference>
<evidence type="ECO:0000259" key="6">
    <source>
        <dbReference type="Pfam" id="PF00931"/>
    </source>
</evidence>
<dbReference type="InterPro" id="IPR027417">
    <property type="entry name" value="P-loop_NTPase"/>
</dbReference>
<evidence type="ECO:0000256" key="4">
    <source>
        <dbReference type="ARBA" id="ARBA00022821"/>
    </source>
</evidence>
<keyword evidence="3" id="KW-0677">Repeat</keyword>
<evidence type="ECO:0000259" key="7">
    <source>
        <dbReference type="Pfam" id="PF23247"/>
    </source>
</evidence>
<dbReference type="GO" id="GO:0006952">
    <property type="term" value="P:defense response"/>
    <property type="evidence" value="ECO:0007669"/>
    <property type="project" value="UniProtKB-KW"/>
</dbReference>
<dbReference type="InterPro" id="IPR050905">
    <property type="entry name" value="Plant_NBS-LRR"/>
</dbReference>
<dbReference type="PANTHER" id="PTHR33463">
    <property type="entry name" value="NB-ARC DOMAIN-CONTAINING PROTEIN-RELATED"/>
    <property type="match status" value="1"/>
</dbReference>
<evidence type="ECO:0000313" key="9">
    <source>
        <dbReference type="Proteomes" id="UP001642360"/>
    </source>
</evidence>
<comment type="caution">
    <text evidence="8">The sequence shown here is derived from an EMBL/GenBank/DDBJ whole genome shotgun (WGS) entry which is preliminary data.</text>
</comment>
<evidence type="ECO:0008006" key="10">
    <source>
        <dbReference type="Google" id="ProtNLM"/>
    </source>
</evidence>
<dbReference type="PANTHER" id="PTHR33463:SF211">
    <property type="entry name" value="AAA+ ATPASE DOMAIN, P-LOOP CONTAINING NUCLEOSIDE TRIPHOSPHATE HYDROLASE"/>
    <property type="match status" value="1"/>
</dbReference>
<dbReference type="SUPFAM" id="SSF52058">
    <property type="entry name" value="L domain-like"/>
    <property type="match status" value="1"/>
</dbReference>
<reference evidence="8 9" key="1">
    <citation type="submission" date="2024-02" db="EMBL/GenBank/DDBJ databases">
        <authorList>
            <person name="Vignale AGUSTIN F."/>
            <person name="Sosa J E."/>
            <person name="Modenutti C."/>
        </authorList>
    </citation>
    <scope>NUCLEOTIDE SEQUENCE [LARGE SCALE GENOMIC DNA]</scope>
</reference>
<dbReference type="Pfam" id="PF23247">
    <property type="entry name" value="LRR_RPS2"/>
    <property type="match status" value="3"/>
</dbReference>
<dbReference type="Gene3D" id="3.40.50.300">
    <property type="entry name" value="P-loop containing nucleotide triphosphate hydrolases"/>
    <property type="match status" value="1"/>
</dbReference>